<proteinExistence type="predicted"/>
<sequence length="351" mass="39044">MDFDAFTVASGSRHGTPESPDPFDTAQLSNYNTRAELQRELGLLAELSDEAERFLDPGQWLDVTTVDACLRLLTRNNPSALCFSTWSPQAGRGPSEREKAIFNDSIKSEEFEVVIWPFCRACHFFLCVIRKEGAQILDSIGSGSRHISTVSRQLAAAGFEDIELSVGTSAIQTNSDDCGIFCIANAAYITAGRKQPSKLNVGFWRIACRTIIGVDDTDERLKRSQFFSSLPQGSHLLTTTDDYIDLESLGVIQDIASRSQPGDELVRWGRQRDSLLKRYTIFKDMADLSHDHSDDPLDEAAVCIMLDQVEKADDKLRGIEKDLGMSRRDLNVTLEIAKRLDATVLRMGTLP</sequence>
<evidence type="ECO:0000313" key="2">
    <source>
        <dbReference type="EMBL" id="KAK3346537.1"/>
    </source>
</evidence>
<protein>
    <recommendedName>
        <fullName evidence="4">Ubiquitin-like protease family profile domain-containing protein</fullName>
    </recommendedName>
</protein>
<name>A0AAJ0HBG3_9PEZI</name>
<evidence type="ECO:0008006" key="4">
    <source>
        <dbReference type="Google" id="ProtNLM"/>
    </source>
</evidence>
<organism evidence="2 3">
    <name type="scientific">Lasiosphaeria hispida</name>
    <dbReference type="NCBI Taxonomy" id="260671"/>
    <lineage>
        <taxon>Eukaryota</taxon>
        <taxon>Fungi</taxon>
        <taxon>Dikarya</taxon>
        <taxon>Ascomycota</taxon>
        <taxon>Pezizomycotina</taxon>
        <taxon>Sordariomycetes</taxon>
        <taxon>Sordariomycetidae</taxon>
        <taxon>Sordariales</taxon>
        <taxon>Lasiosphaeriaceae</taxon>
        <taxon>Lasiosphaeria</taxon>
    </lineage>
</organism>
<dbReference type="SUPFAM" id="SSF54001">
    <property type="entry name" value="Cysteine proteinases"/>
    <property type="match status" value="1"/>
</dbReference>
<dbReference type="EMBL" id="JAUIQD010000006">
    <property type="protein sequence ID" value="KAK3346537.1"/>
    <property type="molecule type" value="Genomic_DNA"/>
</dbReference>
<comment type="caution">
    <text evidence="2">The sequence shown here is derived from an EMBL/GenBank/DDBJ whole genome shotgun (WGS) entry which is preliminary data.</text>
</comment>
<accession>A0AAJ0HBG3</accession>
<keyword evidence="3" id="KW-1185">Reference proteome</keyword>
<dbReference type="InterPro" id="IPR038765">
    <property type="entry name" value="Papain-like_cys_pep_sf"/>
</dbReference>
<evidence type="ECO:0000313" key="3">
    <source>
        <dbReference type="Proteomes" id="UP001275084"/>
    </source>
</evidence>
<feature type="region of interest" description="Disordered" evidence="1">
    <location>
        <begin position="1"/>
        <end position="24"/>
    </location>
</feature>
<gene>
    <name evidence="2" type="ORF">B0T25DRAFT_571671</name>
</gene>
<evidence type="ECO:0000256" key="1">
    <source>
        <dbReference type="SAM" id="MobiDB-lite"/>
    </source>
</evidence>
<reference evidence="2" key="2">
    <citation type="submission" date="2023-06" db="EMBL/GenBank/DDBJ databases">
        <authorList>
            <consortium name="Lawrence Berkeley National Laboratory"/>
            <person name="Haridas S."/>
            <person name="Hensen N."/>
            <person name="Bonometti L."/>
            <person name="Westerberg I."/>
            <person name="Brannstrom I.O."/>
            <person name="Guillou S."/>
            <person name="Cros-Aarteil S."/>
            <person name="Calhoun S."/>
            <person name="Kuo A."/>
            <person name="Mondo S."/>
            <person name="Pangilinan J."/>
            <person name="Riley R."/>
            <person name="Labutti K."/>
            <person name="Andreopoulos B."/>
            <person name="Lipzen A."/>
            <person name="Chen C."/>
            <person name="Yanf M."/>
            <person name="Daum C."/>
            <person name="Ng V."/>
            <person name="Clum A."/>
            <person name="Steindorff A."/>
            <person name="Ohm R."/>
            <person name="Martin F."/>
            <person name="Silar P."/>
            <person name="Natvig D."/>
            <person name="Lalanne C."/>
            <person name="Gautier V."/>
            <person name="Ament-Velasquez S.L."/>
            <person name="Kruys A."/>
            <person name="Hutchinson M.I."/>
            <person name="Powell A.J."/>
            <person name="Barry K."/>
            <person name="Miller A.N."/>
            <person name="Grigoriev I.V."/>
            <person name="Debuchy R."/>
            <person name="Gladieux P."/>
            <person name="Thoren M.H."/>
            <person name="Johannesson H."/>
        </authorList>
    </citation>
    <scope>NUCLEOTIDE SEQUENCE</scope>
    <source>
        <strain evidence="2">CBS 955.72</strain>
    </source>
</reference>
<reference evidence="2" key="1">
    <citation type="journal article" date="2023" name="Mol. Phylogenet. Evol.">
        <title>Genome-scale phylogeny and comparative genomics of the fungal order Sordariales.</title>
        <authorList>
            <person name="Hensen N."/>
            <person name="Bonometti L."/>
            <person name="Westerberg I."/>
            <person name="Brannstrom I.O."/>
            <person name="Guillou S."/>
            <person name="Cros-Aarteil S."/>
            <person name="Calhoun S."/>
            <person name="Haridas S."/>
            <person name="Kuo A."/>
            <person name="Mondo S."/>
            <person name="Pangilinan J."/>
            <person name="Riley R."/>
            <person name="LaButti K."/>
            <person name="Andreopoulos B."/>
            <person name="Lipzen A."/>
            <person name="Chen C."/>
            <person name="Yan M."/>
            <person name="Daum C."/>
            <person name="Ng V."/>
            <person name="Clum A."/>
            <person name="Steindorff A."/>
            <person name="Ohm R.A."/>
            <person name="Martin F."/>
            <person name="Silar P."/>
            <person name="Natvig D.O."/>
            <person name="Lalanne C."/>
            <person name="Gautier V."/>
            <person name="Ament-Velasquez S.L."/>
            <person name="Kruys A."/>
            <person name="Hutchinson M.I."/>
            <person name="Powell A.J."/>
            <person name="Barry K."/>
            <person name="Miller A.N."/>
            <person name="Grigoriev I.V."/>
            <person name="Debuchy R."/>
            <person name="Gladieux P."/>
            <person name="Hiltunen Thoren M."/>
            <person name="Johannesson H."/>
        </authorList>
    </citation>
    <scope>NUCLEOTIDE SEQUENCE</scope>
    <source>
        <strain evidence="2">CBS 955.72</strain>
    </source>
</reference>
<dbReference type="AlphaFoldDB" id="A0AAJ0HBG3"/>
<dbReference type="Proteomes" id="UP001275084">
    <property type="component" value="Unassembled WGS sequence"/>
</dbReference>
<dbReference type="Gene3D" id="3.40.395.10">
    <property type="entry name" value="Adenoviral Proteinase, Chain A"/>
    <property type="match status" value="1"/>
</dbReference>